<evidence type="ECO:0000313" key="3">
    <source>
        <dbReference type="Proteomes" id="UP001165060"/>
    </source>
</evidence>
<keyword evidence="3" id="KW-1185">Reference proteome</keyword>
<dbReference type="Proteomes" id="UP001165060">
    <property type="component" value="Unassembled WGS sequence"/>
</dbReference>
<dbReference type="EMBL" id="BRYB01000264">
    <property type="protein sequence ID" value="GMI26628.1"/>
    <property type="molecule type" value="Genomic_DNA"/>
</dbReference>
<gene>
    <name evidence="2" type="ORF">TeGR_g6105</name>
</gene>
<proteinExistence type="predicted"/>
<accession>A0ABQ6MIQ0</accession>
<name>A0ABQ6MIQ0_9STRA</name>
<feature type="coiled-coil region" evidence="1">
    <location>
        <begin position="226"/>
        <end position="260"/>
    </location>
</feature>
<evidence type="ECO:0000256" key="1">
    <source>
        <dbReference type="SAM" id="Coils"/>
    </source>
</evidence>
<protein>
    <submittedName>
        <fullName evidence="2">Uncharacterized protein</fullName>
    </submittedName>
</protein>
<organism evidence="2 3">
    <name type="scientific">Tetraparma gracilis</name>
    <dbReference type="NCBI Taxonomy" id="2962635"/>
    <lineage>
        <taxon>Eukaryota</taxon>
        <taxon>Sar</taxon>
        <taxon>Stramenopiles</taxon>
        <taxon>Ochrophyta</taxon>
        <taxon>Bolidophyceae</taxon>
        <taxon>Parmales</taxon>
        <taxon>Triparmaceae</taxon>
        <taxon>Tetraparma</taxon>
    </lineage>
</organism>
<comment type="caution">
    <text evidence="2">The sequence shown here is derived from an EMBL/GenBank/DDBJ whole genome shotgun (WGS) entry which is preliminary data.</text>
</comment>
<dbReference type="CDD" id="cd14686">
    <property type="entry name" value="bZIP"/>
    <property type="match status" value="1"/>
</dbReference>
<evidence type="ECO:0000313" key="2">
    <source>
        <dbReference type="EMBL" id="GMI26628.1"/>
    </source>
</evidence>
<reference evidence="2 3" key="1">
    <citation type="journal article" date="2023" name="Commun. Biol.">
        <title>Genome analysis of Parmales, the sister group of diatoms, reveals the evolutionary specialization of diatoms from phago-mixotrophs to photoautotrophs.</title>
        <authorList>
            <person name="Ban H."/>
            <person name="Sato S."/>
            <person name="Yoshikawa S."/>
            <person name="Yamada K."/>
            <person name="Nakamura Y."/>
            <person name="Ichinomiya M."/>
            <person name="Sato N."/>
            <person name="Blanc-Mathieu R."/>
            <person name="Endo H."/>
            <person name="Kuwata A."/>
            <person name="Ogata H."/>
        </authorList>
    </citation>
    <scope>NUCLEOTIDE SEQUENCE [LARGE SCALE GENOMIC DNA]</scope>
</reference>
<keyword evidence="1" id="KW-0175">Coiled coil</keyword>
<sequence>MERDKLYSLCAAQSFSKAATLLSLCSAADAWALGTYRDADGRAALHVALQSLMDAAGAGGGEAGRRRAAAIDMMWSRMGLLGPRTPELFGFVMGEDAGGNALLWFSAGADFLTTDTCETTGPTAHLAGAYPEALLQRNARGFSVAGSFNCDVLERETRRASVFLCRYAVVLAASVRERGGGAEPSIDSPMGAAVMGMLLTLPEELVREVVMFVGDKNLVSGEREKAFVLRQEVASLEQENESLEQANESLLEKNASLEEVVAAQEHVVAASSNMISLHETSLSLRGNLISALKASVATQEEHLATLGKLVAHQKAGRPAGASAGLQYDARLAQLEAEVSSNALARAGGE</sequence>